<evidence type="ECO:0000256" key="2">
    <source>
        <dbReference type="SAM" id="MobiDB-lite"/>
    </source>
</evidence>
<evidence type="ECO:0000259" key="3">
    <source>
        <dbReference type="Pfam" id="PF19016"/>
    </source>
</evidence>
<evidence type="ECO:0000256" key="1">
    <source>
        <dbReference type="SAM" id="Coils"/>
    </source>
</evidence>
<dbReference type="Proteomes" id="UP001212152">
    <property type="component" value="Unassembled WGS sequence"/>
</dbReference>
<dbReference type="InterPro" id="IPR026619">
    <property type="entry name" value="CEP95"/>
</dbReference>
<organism evidence="4 5">
    <name type="scientific">Geranomyces variabilis</name>
    <dbReference type="NCBI Taxonomy" id="109894"/>
    <lineage>
        <taxon>Eukaryota</taxon>
        <taxon>Fungi</taxon>
        <taxon>Fungi incertae sedis</taxon>
        <taxon>Chytridiomycota</taxon>
        <taxon>Chytridiomycota incertae sedis</taxon>
        <taxon>Chytridiomycetes</taxon>
        <taxon>Spizellomycetales</taxon>
        <taxon>Powellomycetaceae</taxon>
        <taxon>Geranomyces</taxon>
    </lineage>
</organism>
<feature type="compositionally biased region" description="Basic residues" evidence="2">
    <location>
        <begin position="340"/>
        <end position="352"/>
    </location>
</feature>
<dbReference type="InterPro" id="IPR044039">
    <property type="entry name" value="DUF5745"/>
</dbReference>
<dbReference type="EMBL" id="JADGJQ010000040">
    <property type="protein sequence ID" value="KAJ3176515.1"/>
    <property type="molecule type" value="Genomic_DNA"/>
</dbReference>
<feature type="region of interest" description="Disordered" evidence="2">
    <location>
        <begin position="1"/>
        <end position="26"/>
    </location>
</feature>
<comment type="caution">
    <text evidence="4">The sequence shown here is derived from an EMBL/GenBank/DDBJ whole genome shotgun (WGS) entry which is preliminary data.</text>
</comment>
<gene>
    <name evidence="4" type="primary">CEP95</name>
    <name evidence="4" type="ORF">HDU87_005209</name>
</gene>
<feature type="domain" description="DUF5745" evidence="3">
    <location>
        <begin position="71"/>
        <end position="129"/>
    </location>
</feature>
<dbReference type="PANTHER" id="PTHR22545:SF0">
    <property type="entry name" value="CENTROSOMAL PROTEIN OF 95 KDA"/>
    <property type="match status" value="1"/>
</dbReference>
<keyword evidence="1" id="KW-0175">Coiled coil</keyword>
<dbReference type="GO" id="GO:0000922">
    <property type="term" value="C:spindle pole"/>
    <property type="evidence" value="ECO:0007669"/>
    <property type="project" value="InterPro"/>
</dbReference>
<evidence type="ECO:0000313" key="5">
    <source>
        <dbReference type="Proteomes" id="UP001212152"/>
    </source>
</evidence>
<feature type="compositionally biased region" description="Low complexity" evidence="2">
    <location>
        <begin position="10"/>
        <end position="23"/>
    </location>
</feature>
<feature type="compositionally biased region" description="Low complexity" evidence="2">
    <location>
        <begin position="224"/>
        <end position="244"/>
    </location>
</feature>
<keyword evidence="5" id="KW-1185">Reference proteome</keyword>
<feature type="region of interest" description="Disordered" evidence="2">
    <location>
        <begin position="312"/>
        <end position="391"/>
    </location>
</feature>
<feature type="compositionally biased region" description="Basic and acidic residues" evidence="2">
    <location>
        <begin position="142"/>
        <end position="155"/>
    </location>
</feature>
<reference evidence="4" key="1">
    <citation type="submission" date="2020-05" db="EMBL/GenBank/DDBJ databases">
        <title>Phylogenomic resolution of chytrid fungi.</title>
        <authorList>
            <person name="Stajich J.E."/>
            <person name="Amses K."/>
            <person name="Simmons R."/>
            <person name="Seto K."/>
            <person name="Myers J."/>
            <person name="Bonds A."/>
            <person name="Quandt C.A."/>
            <person name="Barry K."/>
            <person name="Liu P."/>
            <person name="Grigoriev I."/>
            <person name="Longcore J.E."/>
            <person name="James T.Y."/>
        </authorList>
    </citation>
    <scope>NUCLEOTIDE SEQUENCE</scope>
    <source>
        <strain evidence="4">JEL0379</strain>
    </source>
</reference>
<protein>
    <submittedName>
        <fullName evidence="4">Centrosomal protein of 95 kDa</fullName>
    </submittedName>
</protein>
<feature type="region of interest" description="Disordered" evidence="2">
    <location>
        <begin position="137"/>
        <end position="258"/>
    </location>
</feature>
<accession>A0AAD5XRF0</accession>
<name>A0AAD5XRF0_9FUNG</name>
<dbReference type="PANTHER" id="PTHR22545">
    <property type="entry name" value="CENTROSOMAL PROTEIN OF 95 KDA"/>
    <property type="match status" value="1"/>
</dbReference>
<proteinExistence type="predicted"/>
<sequence>MTPGNGHPTSSSGRSSSSRSSSRLSDEDDLVETVNGLLQRLDVPLSVKTLDDCVPTLWVALFEGLFQTRLPDVQRPATTHQSRVFNVKLVLTELSATVLGADLSHIAAEDVASGDRRAVRHLVQIFGELGQLLFAHDNGEEEEKRESYYTSEREAVTVTSDGSGRSYASHTPMSSIGTELDNDSPPGLSDVSAIPKIDEGEGESYVSSPDSRTSRSHTREESPPSRISSPTSAQPRGQPVPRRQQSSRRFRSSRNEVLTDVGDDIEEFARMRSSQIERQEDPYEAYEANSVGTRRMSTQTPIKPTAKRARSLLNPLPTDTPFTKALKRRRLQHLNIIKTPKPKTLKPNRRRQPRYEPSSPPANHSALEDDDDASSVFSRRDPESHRQHRRVPLAETNLRVYQREIDRALPAALVDTGMTDARWSKQVKAWERALDDRLWGRKVRKHQEEDAAREIVGPALQQAKSMGDSLLSEDHLPRTQHDILLRARAAQREQRRRVIAADNRVREAARVVEKHRTVLRDKDEQLVKHLYDTYTRRQREAIIDARKDAAAARAAAKEIEQRKRDAEAKFHKDQLDLLRQQLAEAKRDEEIVVKAHAEELRKLVREQKDAAKRHIKRVKDKLDVDVADLVFREADAVGVAHRVQFGYH</sequence>
<evidence type="ECO:0000313" key="4">
    <source>
        <dbReference type="EMBL" id="KAJ3176515.1"/>
    </source>
</evidence>
<feature type="coiled-coil region" evidence="1">
    <location>
        <begin position="542"/>
        <end position="621"/>
    </location>
</feature>
<feature type="compositionally biased region" description="Polar residues" evidence="2">
    <location>
        <begin position="157"/>
        <end position="177"/>
    </location>
</feature>
<dbReference type="Pfam" id="PF19016">
    <property type="entry name" value="DUF5745"/>
    <property type="match status" value="1"/>
</dbReference>
<dbReference type="AlphaFoldDB" id="A0AAD5XRF0"/>